<organism evidence="1 2">
    <name type="scientific">Neohortaea acidophila</name>
    <dbReference type="NCBI Taxonomy" id="245834"/>
    <lineage>
        <taxon>Eukaryota</taxon>
        <taxon>Fungi</taxon>
        <taxon>Dikarya</taxon>
        <taxon>Ascomycota</taxon>
        <taxon>Pezizomycotina</taxon>
        <taxon>Dothideomycetes</taxon>
        <taxon>Dothideomycetidae</taxon>
        <taxon>Mycosphaerellales</taxon>
        <taxon>Teratosphaeriaceae</taxon>
        <taxon>Neohortaea</taxon>
    </lineage>
</organism>
<dbReference type="AlphaFoldDB" id="A0A6A6PVM9"/>
<keyword evidence="2" id="KW-1185">Reference proteome</keyword>
<proteinExistence type="predicted"/>
<evidence type="ECO:0000313" key="2">
    <source>
        <dbReference type="Proteomes" id="UP000799767"/>
    </source>
</evidence>
<dbReference type="Proteomes" id="UP000799767">
    <property type="component" value="Unassembled WGS sequence"/>
</dbReference>
<protein>
    <submittedName>
        <fullName evidence="1">Uncharacterized protein</fullName>
    </submittedName>
</protein>
<dbReference type="RefSeq" id="XP_033590396.1">
    <property type="nucleotide sequence ID" value="XM_033729252.1"/>
</dbReference>
<accession>A0A6A6PVM9</accession>
<dbReference type="GeneID" id="54470254"/>
<dbReference type="EMBL" id="MU001634">
    <property type="protein sequence ID" value="KAF2483826.1"/>
    <property type="molecule type" value="Genomic_DNA"/>
</dbReference>
<sequence length="165" mass="17674">MRATVAESFDAQGGGTADGVGVMFRRQPSGVRKLAQGACLATFPLRTGQEHGGDGGRGETDLGMQGSLVFGRRVVKGGGRSVCEEGMFPAVCRSAAIARNTAVSPICGEALGTWAKPARLHCTLHSCMHSSCWQPDDTTILFGEMDRLRHAIISERCVKRVEYYL</sequence>
<reference evidence="1" key="1">
    <citation type="journal article" date="2020" name="Stud. Mycol.">
        <title>101 Dothideomycetes genomes: a test case for predicting lifestyles and emergence of pathogens.</title>
        <authorList>
            <person name="Haridas S."/>
            <person name="Albert R."/>
            <person name="Binder M."/>
            <person name="Bloem J."/>
            <person name="Labutti K."/>
            <person name="Salamov A."/>
            <person name="Andreopoulos B."/>
            <person name="Baker S."/>
            <person name="Barry K."/>
            <person name="Bills G."/>
            <person name="Bluhm B."/>
            <person name="Cannon C."/>
            <person name="Castanera R."/>
            <person name="Culley D."/>
            <person name="Daum C."/>
            <person name="Ezra D."/>
            <person name="Gonzalez J."/>
            <person name="Henrissat B."/>
            <person name="Kuo A."/>
            <person name="Liang C."/>
            <person name="Lipzen A."/>
            <person name="Lutzoni F."/>
            <person name="Magnuson J."/>
            <person name="Mondo S."/>
            <person name="Nolan M."/>
            <person name="Ohm R."/>
            <person name="Pangilinan J."/>
            <person name="Park H.-J."/>
            <person name="Ramirez L."/>
            <person name="Alfaro M."/>
            <person name="Sun H."/>
            <person name="Tritt A."/>
            <person name="Yoshinaga Y."/>
            <person name="Zwiers L.-H."/>
            <person name="Turgeon B."/>
            <person name="Goodwin S."/>
            <person name="Spatafora J."/>
            <person name="Crous P."/>
            <person name="Grigoriev I."/>
        </authorList>
    </citation>
    <scope>NUCLEOTIDE SEQUENCE</scope>
    <source>
        <strain evidence="1">CBS 113389</strain>
    </source>
</reference>
<evidence type="ECO:0000313" key="1">
    <source>
        <dbReference type="EMBL" id="KAF2483826.1"/>
    </source>
</evidence>
<name>A0A6A6PVM9_9PEZI</name>
<gene>
    <name evidence="1" type="ORF">BDY17DRAFT_116207</name>
</gene>